<feature type="region of interest" description="Disordered" evidence="1">
    <location>
        <begin position="1042"/>
        <end position="1069"/>
    </location>
</feature>
<proteinExistence type="predicted"/>
<organism evidence="2 3">
    <name type="scientific">Heterorhabditis bacteriophora</name>
    <name type="common">Entomopathogenic nematode worm</name>
    <dbReference type="NCBI Taxonomy" id="37862"/>
    <lineage>
        <taxon>Eukaryota</taxon>
        <taxon>Metazoa</taxon>
        <taxon>Ecdysozoa</taxon>
        <taxon>Nematoda</taxon>
        <taxon>Chromadorea</taxon>
        <taxon>Rhabditida</taxon>
        <taxon>Rhabditina</taxon>
        <taxon>Rhabditomorpha</taxon>
        <taxon>Strongyloidea</taxon>
        <taxon>Heterorhabditidae</taxon>
        <taxon>Heterorhabditis</taxon>
    </lineage>
</organism>
<reference evidence="3" key="1">
    <citation type="submission" date="2016-11" db="UniProtKB">
        <authorList>
            <consortium name="WormBaseParasite"/>
        </authorList>
    </citation>
    <scope>IDENTIFICATION</scope>
</reference>
<feature type="region of interest" description="Disordered" evidence="1">
    <location>
        <begin position="1119"/>
        <end position="1146"/>
    </location>
</feature>
<dbReference type="Proteomes" id="UP000095283">
    <property type="component" value="Unplaced"/>
</dbReference>
<feature type="compositionally biased region" description="Polar residues" evidence="1">
    <location>
        <begin position="1271"/>
        <end position="1285"/>
    </location>
</feature>
<feature type="region of interest" description="Disordered" evidence="1">
    <location>
        <begin position="1421"/>
        <end position="1451"/>
    </location>
</feature>
<name>A0A1I7X8I5_HETBA</name>
<evidence type="ECO:0000256" key="1">
    <source>
        <dbReference type="SAM" id="MobiDB-lite"/>
    </source>
</evidence>
<evidence type="ECO:0000313" key="2">
    <source>
        <dbReference type="Proteomes" id="UP000095283"/>
    </source>
</evidence>
<protein>
    <submittedName>
        <fullName evidence="3">ELYS-bb domain-containing protein</fullName>
    </submittedName>
</protein>
<feature type="region of interest" description="Disordered" evidence="1">
    <location>
        <begin position="1264"/>
        <end position="1290"/>
    </location>
</feature>
<sequence>MSKIPDPLKQKFLPLNNSYHLEYEKFLPSQDDVDYGAKYLTNSIGELTSYFAVFRSCDISIHDVITGSFKWNFKFDEDYYIKDVDYLPSQDGNFGLVVALNSVRFSDDRPHCIALLHWNGAQFQILKKLYIEHEITCIRVLVCDIEMGVKSQVLHERMRSWPHIIVVGTKYAHCYLTHFVMTERVQAVDWDEPQRLRLTDGLKSFHQANRFEYSAEDPCSGRKNTRHFPVDSVYVSCIGFIERSRNVLIGLSFGGIISVSLSDSPTLKGLIYPCSSPIHFITAMEPDDDPRSHLWFWAAYEATSVKPLQLCLYEASFPDEETKPLHERTFDDPSFNIRLLHPLHCSIQWISLRTLVRERVEIKEIDDSTNLSHLNSSRNGSDKDRSLVFYSYTIQDRHGTKLMVGKFVPFLYNIGGLFDLNAYYYKRLVCTASSDSTLARQCAFLSMVYANPIHKHGENYKEIKDLAIDTSHIIRFVSDTSDAEQMFYPSALEANNTIINVGKRKQTFQIPVIYIAEWIRALGLVTKSHTITEGTMPYINLTVLLSALVNHRKHETITHFIRHCDNVAVRQQIGAWTWVEIERARRKMDETTQPLFARFSAPLSPAGRKTLSYVRNVFIAATAILQELLETGKREQDETREYLTSTEVRRFASENLLSYVLVIQQLMASKLLPVTDDRSTRTSLEQAIGERRKRADLNGRELRIDQLVTRMQRLSPAEPFWLSQTPRQWYPPALLNLLAPILLMNIPSKSKRQLLIYYMIDYMDCKHACATEDICELVTRHLGGVLSIDRSEVEMVHKMWIADAGKEDENLLPTSPNLRRIEESLEKTDMDLSEINRLMSMPRKLNYDQEKKLRGILDSLPYGQFTWQCYLVKNARFGEVEELAIPVDAEQNPRVMAYQQVLPVVRMYKNSDKSTLLRTLWSDNVRNAIQKFGDEVAPISKGKTPIQLWRRKSFDPSINARKRSVASALQQHTIPDHSSQVSINSCLRYLKDYFSNYKIYVYSDVPSETLNAINEVLRTPTSRARAAAAAEAQRLAMSFETTPEGHKNLPQPQSILKSSRGRDPSPFRPRLRFALPDSTKSESHIDSLSLAHVIEDENRFATNEADIPKQACVFINPNFDDDSLNESQDNTLPETEGGNDDINNSLEVQDDDEIDAISKNVDVQDENSGNDHLLTEDHAKQGKRKENNLMVNEDIEIQDENDINDQAVIVVPEKQDETDKYEHTSIENLEKQDEYNDDIMVRNSMEVQANEDNDDVFIENYVEKQDEGDNNNDVINENVKTQHSGSKNDKRIDENVEKQNEEHNHALSDDIKSLKRLVDYSFSDSTFMETPNRTHILSYPTVNVPDRIERSFEAQDENDDIVPKVLSIRKRQSTRNKDKEADTTNNSSTINEHIDVKNIQEAMKGTEVMVVDQTSVLSPLPVTLNKTPSKRIPRVRESTPTRQSSRLRVASEPPIDVNGLKQSPIQFACKSNVIIEEEHDDLTELSTSTLKSNSKKTIPSRSCKQNQGNSDGFEKNKEHLHVVENSLAIVLGKRLKRFVFIADVNVKYAQIYIFSIYTSLYRQIYKLSKPPWRQLEGEELHLRKPIADMLKATLPSENSSSISLQRPTRAASEIVDVIASPTQIKRSRKMSGSKNVLYIYIYI</sequence>
<dbReference type="WBParaSite" id="Hba_13743">
    <property type="protein sequence ID" value="Hba_13743"/>
    <property type="gene ID" value="Hba_13743"/>
</dbReference>
<accession>A0A1I7X8I5</accession>
<keyword evidence="2" id="KW-1185">Reference proteome</keyword>
<feature type="region of interest" description="Disordered" evidence="1">
    <location>
        <begin position="1164"/>
        <end position="1187"/>
    </location>
</feature>
<evidence type="ECO:0000313" key="3">
    <source>
        <dbReference type="WBParaSite" id="Hba_13743"/>
    </source>
</evidence>
<feature type="compositionally biased region" description="Basic and acidic residues" evidence="1">
    <location>
        <begin position="1173"/>
        <end position="1187"/>
    </location>
</feature>